<dbReference type="AlphaFoldDB" id="A0A5Q2TGX9"/>
<feature type="chain" id="PRO_5039477693" evidence="3">
    <location>
        <begin position="24"/>
        <end position="211"/>
    </location>
</feature>
<dbReference type="Gene3D" id="2.60.40.1240">
    <property type="match status" value="1"/>
</dbReference>
<gene>
    <name evidence="5" type="ORF">GI584_08705</name>
</gene>
<reference evidence="5 6" key="1">
    <citation type="submission" date="2019-11" db="EMBL/GenBank/DDBJ databases">
        <title>Gracilibacillus salitolerans sp. nov., a moderate halophile isolated from a saline soil in northwest China.</title>
        <authorList>
            <person name="Gan L."/>
        </authorList>
    </citation>
    <scope>NUCLEOTIDE SEQUENCE [LARGE SCALE GENOMIC DNA]</scope>
    <source>
        <strain evidence="5 6">SCU50</strain>
    </source>
</reference>
<name>A0A5Q2TGX9_9BACI</name>
<feature type="domain" description="DUF4352" evidence="4">
    <location>
        <begin position="88"/>
        <end position="189"/>
    </location>
</feature>
<evidence type="ECO:0000313" key="5">
    <source>
        <dbReference type="EMBL" id="QGH34094.1"/>
    </source>
</evidence>
<evidence type="ECO:0000256" key="2">
    <source>
        <dbReference type="SAM" id="MobiDB-lite"/>
    </source>
</evidence>
<proteinExistence type="predicted"/>
<organism evidence="5 6">
    <name type="scientific">Gracilibacillus salitolerans</name>
    <dbReference type="NCBI Taxonomy" id="2663022"/>
    <lineage>
        <taxon>Bacteria</taxon>
        <taxon>Bacillati</taxon>
        <taxon>Bacillota</taxon>
        <taxon>Bacilli</taxon>
        <taxon>Bacillales</taxon>
        <taxon>Bacillaceae</taxon>
        <taxon>Gracilibacillus</taxon>
    </lineage>
</organism>
<keyword evidence="1 3" id="KW-0732">Signal</keyword>
<evidence type="ECO:0000313" key="6">
    <source>
        <dbReference type="Proteomes" id="UP000339690"/>
    </source>
</evidence>
<evidence type="ECO:0000256" key="1">
    <source>
        <dbReference type="ARBA" id="ARBA00022729"/>
    </source>
</evidence>
<accession>A0A5Q2TGX9</accession>
<dbReference type="KEGG" id="grc:GI584_08705"/>
<evidence type="ECO:0000256" key="3">
    <source>
        <dbReference type="SAM" id="SignalP"/>
    </source>
</evidence>
<evidence type="ECO:0000259" key="4">
    <source>
        <dbReference type="Pfam" id="PF11611"/>
    </source>
</evidence>
<sequence length="211" mass="23707">MTMRMLRLSLLTLFMVMALIACSSDDDEAQEPNEDETPDTEETQDNVEDDTESPAQEENEDENETSDNENNSEEQLSLGDSTEVQTPSGDYELTVNSFEFLDDFEGEQPDRDTFVLVQFEVKNISDSPIVAEEIYEAILFDADDISSDYIISNSSVDVFGEEEIQPGETKEGEFLFSHNESDSYILHFNYGFLESIATNVTYELSAGDASN</sequence>
<dbReference type="PROSITE" id="PS51257">
    <property type="entry name" value="PROKAR_LIPOPROTEIN"/>
    <property type="match status" value="1"/>
</dbReference>
<feature type="compositionally biased region" description="Acidic residues" evidence="2">
    <location>
        <begin position="25"/>
        <end position="72"/>
    </location>
</feature>
<dbReference type="EMBL" id="CP045915">
    <property type="protein sequence ID" value="QGH34094.1"/>
    <property type="molecule type" value="Genomic_DNA"/>
</dbReference>
<feature type="signal peptide" evidence="3">
    <location>
        <begin position="1"/>
        <end position="23"/>
    </location>
</feature>
<dbReference type="Pfam" id="PF11611">
    <property type="entry name" value="DUF4352"/>
    <property type="match status" value="1"/>
</dbReference>
<protein>
    <submittedName>
        <fullName evidence="5">DUF4352 domain-containing protein</fullName>
    </submittedName>
</protein>
<feature type="region of interest" description="Disordered" evidence="2">
    <location>
        <begin position="25"/>
        <end position="88"/>
    </location>
</feature>
<dbReference type="InterPro" id="IPR029050">
    <property type="entry name" value="Immunoprotect_excell_Ig-like"/>
</dbReference>
<feature type="compositionally biased region" description="Polar residues" evidence="2">
    <location>
        <begin position="78"/>
        <end position="88"/>
    </location>
</feature>
<dbReference type="InterPro" id="IPR029051">
    <property type="entry name" value="DUF4352"/>
</dbReference>
<dbReference type="Proteomes" id="UP000339690">
    <property type="component" value="Chromosome"/>
</dbReference>
<keyword evidence="6" id="KW-1185">Reference proteome</keyword>